<reference evidence="1 2" key="1">
    <citation type="journal article" date="2012" name="J. Bacteriol.">
        <title>Draft genome of Streptomyces tsukubaensis NRRL 18488, the producer of the clinically important immunosuppressant tacrolimus (FK506).</title>
        <authorList>
            <person name="Barreiro C."/>
            <person name="Prieto C."/>
            <person name="Sola-Landa A."/>
            <person name="Solera E."/>
            <person name="Martinez-Castro M."/>
            <person name="Perez-Redondo R."/>
            <person name="Garcia-Estrada C."/>
            <person name="Aparicio J.F."/>
            <person name="Fernandez-Martinez L.T."/>
            <person name="Santos-Aberturas J."/>
            <person name="Salehi-Najafabadi Z."/>
            <person name="Rodriguez-Garcia A."/>
            <person name="Tauch A."/>
            <person name="Martin J.F."/>
        </authorList>
    </citation>
    <scope>NUCLEOTIDE SEQUENCE [LARGE SCALE GENOMIC DNA]</scope>
    <source>
        <strain evidence="2">DSM 42081 / NBRC 108919 / NRRL 18488 / 9993</strain>
    </source>
</reference>
<proteinExistence type="predicted"/>
<dbReference type="Proteomes" id="UP000005940">
    <property type="component" value="Chromosome"/>
</dbReference>
<sequence length="213" mass="22678">MRTKWKKAATVLAASACAVTMTAGLTASTAVAEEEKPGYAKEYEPARAKSAYSYVELEGKQLAEARARNADASGRAVVPGVNGMCKVPKPAKKVAVANGAPWQEFKDGRWGRMLDAERDKAQTKWIRKAVAGGQKQAILVMTWEGPKLRAETIRNVAASYDGGRTWKRLAVRGGESEARIPAGAKAAGAPQASGVQGYDCVTAVLGQVWAEKK</sequence>
<evidence type="ECO:0000313" key="1">
    <source>
        <dbReference type="EMBL" id="QKM69235.1"/>
    </source>
</evidence>
<keyword evidence="2" id="KW-1185">Reference proteome</keyword>
<accession>I2N0B9</accession>
<evidence type="ECO:0000313" key="2">
    <source>
        <dbReference type="Proteomes" id="UP000005940"/>
    </source>
</evidence>
<name>I2N0B9_STRT9</name>
<organism evidence="1 2">
    <name type="scientific">Streptomyces tsukubensis (strain DSM 42081 / NBRC 108919 / NRRL 18488 / 9993)</name>
    <dbReference type="NCBI Taxonomy" id="1114943"/>
    <lineage>
        <taxon>Bacteria</taxon>
        <taxon>Bacillati</taxon>
        <taxon>Actinomycetota</taxon>
        <taxon>Actinomycetes</taxon>
        <taxon>Kitasatosporales</taxon>
        <taxon>Streptomycetaceae</taxon>
        <taxon>Streptomyces</taxon>
    </lineage>
</organism>
<gene>
    <name evidence="1" type="ORF">STSU_020765</name>
</gene>
<dbReference type="RefSeq" id="WP_006348649.1">
    <property type="nucleotide sequence ID" value="NZ_CP029159.1"/>
</dbReference>
<protein>
    <submittedName>
        <fullName evidence="1">Uncharacterized protein</fullName>
    </submittedName>
</protein>
<dbReference type="AlphaFoldDB" id="I2N0B9"/>
<dbReference type="EMBL" id="CP029159">
    <property type="protein sequence ID" value="QKM69235.1"/>
    <property type="molecule type" value="Genomic_DNA"/>
</dbReference>